<dbReference type="InterPro" id="IPR036514">
    <property type="entry name" value="SGNH_hydro_sf"/>
</dbReference>
<organism evidence="4 5">
    <name type="scientific">Streptomyces diacarni</name>
    <dbReference type="NCBI Taxonomy" id="2800381"/>
    <lineage>
        <taxon>Bacteria</taxon>
        <taxon>Bacillati</taxon>
        <taxon>Actinomycetota</taxon>
        <taxon>Actinomycetes</taxon>
        <taxon>Kitasatosporales</taxon>
        <taxon>Streptomycetaceae</taxon>
        <taxon>Streptomyces</taxon>
    </lineage>
</organism>
<dbReference type="EMBL" id="QOIN01000046">
    <property type="protein sequence ID" value="RCG21221.1"/>
    <property type="molecule type" value="Genomic_DNA"/>
</dbReference>
<accession>A0A367ET50</accession>
<dbReference type="CDD" id="cd01830">
    <property type="entry name" value="XynE_like"/>
    <property type="match status" value="1"/>
</dbReference>
<dbReference type="PANTHER" id="PTHR43784">
    <property type="entry name" value="GDSL-LIKE LIPASE/ACYLHYDROLASE, PUTATIVE (AFU_ORTHOLOGUE AFUA_2G00820)-RELATED"/>
    <property type="match status" value="1"/>
</dbReference>
<feature type="signal peptide" evidence="2">
    <location>
        <begin position="1"/>
        <end position="26"/>
    </location>
</feature>
<feature type="region of interest" description="Disordered" evidence="1">
    <location>
        <begin position="33"/>
        <end position="52"/>
    </location>
</feature>
<proteinExistence type="predicted"/>
<keyword evidence="5" id="KW-1185">Reference proteome</keyword>
<dbReference type="AlphaFoldDB" id="A0A367ET50"/>
<dbReference type="GO" id="GO:0016787">
    <property type="term" value="F:hydrolase activity"/>
    <property type="evidence" value="ECO:0007669"/>
    <property type="project" value="UniProtKB-KW"/>
</dbReference>
<dbReference type="InterPro" id="IPR013830">
    <property type="entry name" value="SGNH_hydro"/>
</dbReference>
<keyword evidence="4" id="KW-0378">Hydrolase</keyword>
<dbReference type="InterPro" id="IPR006311">
    <property type="entry name" value="TAT_signal"/>
</dbReference>
<sequence length="618" mass="64872">MRGQHVRRRTWIRSLTVLLAATTATAPALTATATAQTPATASRAAAPANRPLPLEKLYDNRAVSDDADPGAADFDGAGRSLSAQDLKAAGWSPGTRLDLDAARLRWPDRAPGRPDNVRADGQRVRVDGSGTALSFLVAATSPHGPGDTVSGEGTLHYRDGSRGHYTLTAGDWRGGPLATKAVALPHLNTRQGDQVGEKARIYAVTVPLERGRTLASVTLPKDPGNDADLHVFDIAPRPQSTGWTGSWAASTGGYTGVGLWRDQTLRLVVHTSAGGPKARIRLENTFAAQPVRIGHASLAVQKDGATAKGRPVPLTFDGGRAGTRIPAGARAVSDPVGFDVPQDTNLLVSIHLPEPVSAAPVHSEALQRSYLSEGGSGNRTGDTAGGAFTRSLSMWPFLTGVDVQGGPGSVVALGDSITDGVRSTQGANRRWPDVLAGRLLHQNDVPRLGVLNHGISANRVASDRYPGDGVSTDTAGVSAQHRLERDVLAQTNARTVVLFEGINDVRWGATAEEVIAGMRAIAARARAQGLRVVGATITPCEGYKDCTAEVDARRQKVNAFVRESGGYFDAVLDFDKVVRDPGHPARMAPAYDSGDHLHPGDAGLKALGESVDLRALTG</sequence>
<dbReference type="RefSeq" id="WP_114022856.1">
    <property type="nucleotide sequence ID" value="NZ_QOIN01000046.1"/>
</dbReference>
<dbReference type="Proteomes" id="UP000252914">
    <property type="component" value="Unassembled WGS sequence"/>
</dbReference>
<evidence type="ECO:0000259" key="3">
    <source>
        <dbReference type="Pfam" id="PF13472"/>
    </source>
</evidence>
<name>A0A367ET50_9ACTN</name>
<dbReference type="PROSITE" id="PS51318">
    <property type="entry name" value="TAT"/>
    <property type="match status" value="1"/>
</dbReference>
<evidence type="ECO:0000256" key="1">
    <source>
        <dbReference type="SAM" id="MobiDB-lite"/>
    </source>
</evidence>
<evidence type="ECO:0000313" key="4">
    <source>
        <dbReference type="EMBL" id="RCG21221.1"/>
    </source>
</evidence>
<feature type="chain" id="PRO_5038709189" evidence="2">
    <location>
        <begin position="27"/>
        <end position="618"/>
    </location>
</feature>
<comment type="caution">
    <text evidence="4">The sequence shown here is derived from an EMBL/GenBank/DDBJ whole genome shotgun (WGS) entry which is preliminary data.</text>
</comment>
<dbReference type="SUPFAM" id="SSF52266">
    <property type="entry name" value="SGNH hydrolase"/>
    <property type="match status" value="1"/>
</dbReference>
<keyword evidence="2" id="KW-0732">Signal</keyword>
<dbReference type="PANTHER" id="PTHR43784:SF2">
    <property type="entry name" value="GDSL-LIKE LIPASE_ACYLHYDROLASE, PUTATIVE (AFU_ORTHOLOGUE AFUA_2G00820)-RELATED"/>
    <property type="match status" value="1"/>
</dbReference>
<dbReference type="Gene3D" id="3.40.50.1110">
    <property type="entry name" value="SGNH hydrolase"/>
    <property type="match status" value="1"/>
</dbReference>
<dbReference type="Pfam" id="PF13472">
    <property type="entry name" value="Lipase_GDSL_2"/>
    <property type="match status" value="1"/>
</dbReference>
<dbReference type="InterPro" id="IPR053140">
    <property type="entry name" value="GDSL_Rv0518-like"/>
</dbReference>
<feature type="domain" description="SGNH hydrolase-type esterase" evidence="3">
    <location>
        <begin position="412"/>
        <end position="603"/>
    </location>
</feature>
<evidence type="ECO:0000313" key="5">
    <source>
        <dbReference type="Proteomes" id="UP000252914"/>
    </source>
</evidence>
<reference evidence="4 5" key="1">
    <citation type="submission" date="2018-06" db="EMBL/GenBank/DDBJ databases">
        <title>Streptomyces reniochalinae sp. nov. and Streptomyces diacarnus sp. nov. from marine sponges.</title>
        <authorList>
            <person name="Li L."/>
        </authorList>
    </citation>
    <scope>NUCLEOTIDE SEQUENCE [LARGE SCALE GENOMIC DNA]</scope>
    <source>
        <strain evidence="4 5">LHW51701</strain>
    </source>
</reference>
<protein>
    <submittedName>
        <fullName evidence="4">SGNH/GDSL hydrolase family protein</fullName>
    </submittedName>
</protein>
<evidence type="ECO:0000256" key="2">
    <source>
        <dbReference type="SAM" id="SignalP"/>
    </source>
</evidence>
<gene>
    <name evidence="4" type="ORF">DTL70_17270</name>
</gene>